<reference evidence="2" key="1">
    <citation type="submission" date="2016-03" db="EMBL/GenBank/DDBJ databases">
        <title>Draft genome sequence of Rosellinia necatrix.</title>
        <authorList>
            <person name="Kanematsu S."/>
        </authorList>
    </citation>
    <scope>NUCLEOTIDE SEQUENCE [LARGE SCALE GENOMIC DNA]</scope>
    <source>
        <strain evidence="2">W97</strain>
    </source>
</reference>
<organism evidence="2">
    <name type="scientific">Rosellinia necatrix</name>
    <name type="common">White root-rot fungus</name>
    <dbReference type="NCBI Taxonomy" id="77044"/>
    <lineage>
        <taxon>Eukaryota</taxon>
        <taxon>Fungi</taxon>
        <taxon>Dikarya</taxon>
        <taxon>Ascomycota</taxon>
        <taxon>Pezizomycotina</taxon>
        <taxon>Sordariomycetes</taxon>
        <taxon>Xylariomycetidae</taxon>
        <taxon>Xylariales</taxon>
        <taxon>Xylariaceae</taxon>
        <taxon>Rosellinia</taxon>
    </lineage>
</organism>
<proteinExistence type="predicted"/>
<keyword evidence="3" id="KW-1185">Reference proteome</keyword>
<evidence type="ECO:0000313" key="3">
    <source>
        <dbReference type="Proteomes" id="UP000054516"/>
    </source>
</evidence>
<dbReference type="EMBL" id="DF977483">
    <property type="protein sequence ID" value="GAW26587.1"/>
    <property type="molecule type" value="Genomic_DNA"/>
</dbReference>
<gene>
    <name evidence="2" type="ORF">SAMD00023353_3800930</name>
</gene>
<dbReference type="Proteomes" id="UP000054516">
    <property type="component" value="Unassembled WGS sequence"/>
</dbReference>
<feature type="region of interest" description="Disordered" evidence="1">
    <location>
        <begin position="44"/>
        <end position="118"/>
    </location>
</feature>
<feature type="compositionally biased region" description="Low complexity" evidence="1">
    <location>
        <begin position="44"/>
        <end position="53"/>
    </location>
</feature>
<feature type="region of interest" description="Disordered" evidence="1">
    <location>
        <begin position="1"/>
        <end position="27"/>
    </location>
</feature>
<feature type="compositionally biased region" description="Low complexity" evidence="1">
    <location>
        <begin position="103"/>
        <end position="118"/>
    </location>
</feature>
<name>A0A1S8A955_ROSNE</name>
<sequence>MPPNRKTSKRALSSGLMSFSARGSRRQTLFRSPPVVVVAAAGGEGGAAATTEGYSSSTPRVSARNAGSAVSFPGRPAASAGGRLDSTKAPPARPVSRAIATYSSSDHGPSSGSRCSTM</sequence>
<dbReference type="AlphaFoldDB" id="A0A1S8A955"/>
<accession>A0A1S8A955</accession>
<protein>
    <submittedName>
        <fullName evidence="2">Putative DUF431 domain-containing protein</fullName>
    </submittedName>
</protein>
<evidence type="ECO:0000256" key="1">
    <source>
        <dbReference type="SAM" id="MobiDB-lite"/>
    </source>
</evidence>
<evidence type="ECO:0000313" key="2">
    <source>
        <dbReference type="EMBL" id="GAW26587.1"/>
    </source>
</evidence>